<dbReference type="STRING" id="1926881.BTJ39_15285"/>
<proteinExistence type="predicted"/>
<keyword evidence="2" id="KW-1185">Reference proteome</keyword>
<gene>
    <name evidence="1" type="ORF">BTJ39_15285</name>
</gene>
<organism evidence="1 2">
    <name type="scientific">Izhakiella australiensis</name>
    <dbReference type="NCBI Taxonomy" id="1926881"/>
    <lineage>
        <taxon>Bacteria</taxon>
        <taxon>Pseudomonadati</taxon>
        <taxon>Pseudomonadota</taxon>
        <taxon>Gammaproteobacteria</taxon>
        <taxon>Enterobacterales</taxon>
        <taxon>Erwiniaceae</taxon>
        <taxon>Izhakiella</taxon>
    </lineage>
</organism>
<accession>A0A1S8YIV2</accession>
<dbReference type="Proteomes" id="UP000190667">
    <property type="component" value="Unassembled WGS sequence"/>
</dbReference>
<comment type="caution">
    <text evidence="1">The sequence shown here is derived from an EMBL/GenBank/DDBJ whole genome shotgun (WGS) entry which is preliminary data.</text>
</comment>
<dbReference type="EMBL" id="MRUL01000011">
    <property type="protein sequence ID" value="OON39009.1"/>
    <property type="molecule type" value="Genomic_DNA"/>
</dbReference>
<name>A0A1S8YIV2_9GAMM</name>
<sequence>MFDEWVFDFHDLHSLDSRSVLAAKKNREIIPPFVKAARCNGSNVRNFIKHQPKFTGAQCGKDGTRKRLLTLLELPRFH</sequence>
<evidence type="ECO:0000313" key="1">
    <source>
        <dbReference type="EMBL" id="OON39009.1"/>
    </source>
</evidence>
<reference evidence="1 2" key="1">
    <citation type="submission" date="2016-12" db="EMBL/GenBank/DDBJ databases">
        <title>Izhakiella australiana sp. nov. of genus Izhakiella isolated from Australian desert.</title>
        <authorList>
            <person name="Ji M."/>
        </authorList>
    </citation>
    <scope>NUCLEOTIDE SEQUENCE [LARGE SCALE GENOMIC DNA]</scope>
    <source>
        <strain evidence="1 2">D4N98</strain>
    </source>
</reference>
<protein>
    <submittedName>
        <fullName evidence="1">Uncharacterized protein</fullName>
    </submittedName>
</protein>
<evidence type="ECO:0000313" key="2">
    <source>
        <dbReference type="Proteomes" id="UP000190667"/>
    </source>
</evidence>
<dbReference type="AlphaFoldDB" id="A0A1S8YIV2"/>